<organism evidence="2 3">
    <name type="scientific">Anisakis simplex</name>
    <name type="common">Herring worm</name>
    <dbReference type="NCBI Taxonomy" id="6269"/>
    <lineage>
        <taxon>Eukaryota</taxon>
        <taxon>Metazoa</taxon>
        <taxon>Ecdysozoa</taxon>
        <taxon>Nematoda</taxon>
        <taxon>Chromadorea</taxon>
        <taxon>Rhabditida</taxon>
        <taxon>Spirurina</taxon>
        <taxon>Ascaridomorpha</taxon>
        <taxon>Ascaridoidea</taxon>
        <taxon>Anisakidae</taxon>
        <taxon>Anisakis</taxon>
        <taxon>Anisakis simplex complex</taxon>
    </lineage>
</organism>
<dbReference type="AlphaFoldDB" id="A0A3P6NZS9"/>
<feature type="region of interest" description="Disordered" evidence="1">
    <location>
        <begin position="1"/>
        <end position="49"/>
    </location>
</feature>
<evidence type="ECO:0000313" key="2">
    <source>
        <dbReference type="EMBL" id="VDK21983.1"/>
    </source>
</evidence>
<feature type="compositionally biased region" description="Basic residues" evidence="1">
    <location>
        <begin position="1"/>
        <end position="35"/>
    </location>
</feature>
<accession>A0A3P6NZS9</accession>
<protein>
    <submittedName>
        <fullName evidence="2">Uncharacterized protein</fullName>
    </submittedName>
</protein>
<evidence type="ECO:0000313" key="3">
    <source>
        <dbReference type="Proteomes" id="UP000267096"/>
    </source>
</evidence>
<sequence length="49" mass="6215">MKKTKRKVIRLQQRKTTRKKIRKKSRRRRKRRVLRSHNFTELSARNLKL</sequence>
<evidence type="ECO:0000256" key="1">
    <source>
        <dbReference type="SAM" id="MobiDB-lite"/>
    </source>
</evidence>
<dbReference type="Proteomes" id="UP000267096">
    <property type="component" value="Unassembled WGS sequence"/>
</dbReference>
<name>A0A3P6NZS9_ANISI</name>
<proteinExistence type="predicted"/>
<reference evidence="2 3" key="1">
    <citation type="submission" date="2018-11" db="EMBL/GenBank/DDBJ databases">
        <authorList>
            <consortium name="Pathogen Informatics"/>
        </authorList>
    </citation>
    <scope>NUCLEOTIDE SEQUENCE [LARGE SCALE GENOMIC DNA]</scope>
</reference>
<keyword evidence="3" id="KW-1185">Reference proteome</keyword>
<dbReference type="EMBL" id="UYRR01005730">
    <property type="protein sequence ID" value="VDK21983.1"/>
    <property type="molecule type" value="Genomic_DNA"/>
</dbReference>
<gene>
    <name evidence="2" type="ORF">ASIM_LOCUS3611</name>
</gene>